<dbReference type="PANTHER" id="PTHR30204">
    <property type="entry name" value="REDOX-CYCLING DRUG-SENSING TRANSCRIPTIONAL ACTIVATOR SOXR"/>
    <property type="match status" value="1"/>
</dbReference>
<dbReference type="InterPro" id="IPR000551">
    <property type="entry name" value="MerR-type_HTH_dom"/>
</dbReference>
<dbReference type="PANTHER" id="PTHR30204:SF95">
    <property type="entry name" value="HTH-TYPE TRANSCRIPTIONAL REGULATOR CUER"/>
    <property type="match status" value="1"/>
</dbReference>
<dbReference type="InterPro" id="IPR047057">
    <property type="entry name" value="MerR_fam"/>
</dbReference>
<evidence type="ECO:0000313" key="4">
    <source>
        <dbReference type="Proteomes" id="UP000809829"/>
    </source>
</evidence>
<sequence length="136" mass="15774">MYKIGELASLANVSKRTIDYYTNLGLLKAKRSPSNYRYYTEESLAELTFIESCKSLHIPLEEIKRKLECKRNKEVEKEVVLSQAALLTNQLEQVNKELSSIMPIIHKLDDEEKQQVTRKLSLQSDTLLQSLRLLFV</sequence>
<dbReference type="InterPro" id="IPR009061">
    <property type="entry name" value="DNA-bd_dom_put_sf"/>
</dbReference>
<dbReference type="Proteomes" id="UP000809829">
    <property type="component" value="Unassembled WGS sequence"/>
</dbReference>
<proteinExistence type="predicted"/>
<organism evidence="3 4">
    <name type="scientific">Priestia iocasae</name>
    <dbReference type="NCBI Taxonomy" id="2291674"/>
    <lineage>
        <taxon>Bacteria</taxon>
        <taxon>Bacillati</taxon>
        <taxon>Bacillota</taxon>
        <taxon>Bacilli</taxon>
        <taxon>Bacillales</taxon>
        <taxon>Bacillaceae</taxon>
        <taxon>Priestia</taxon>
    </lineage>
</organism>
<dbReference type="Pfam" id="PF13411">
    <property type="entry name" value="MerR_1"/>
    <property type="match status" value="1"/>
</dbReference>
<dbReference type="SMART" id="SM00422">
    <property type="entry name" value="HTH_MERR"/>
    <property type="match status" value="1"/>
</dbReference>
<dbReference type="PROSITE" id="PS50937">
    <property type="entry name" value="HTH_MERR_2"/>
    <property type="match status" value="1"/>
</dbReference>
<keyword evidence="1 3" id="KW-0238">DNA-binding</keyword>
<gene>
    <name evidence="3" type="ORF">JOC83_001960</name>
</gene>
<feature type="domain" description="HTH merR-type" evidence="2">
    <location>
        <begin position="1"/>
        <end position="69"/>
    </location>
</feature>
<accession>A0ABS2QV75</accession>
<evidence type="ECO:0000313" key="3">
    <source>
        <dbReference type="EMBL" id="MBM7703113.1"/>
    </source>
</evidence>
<reference evidence="3 4" key="1">
    <citation type="submission" date="2021-01" db="EMBL/GenBank/DDBJ databases">
        <title>Genomic Encyclopedia of Type Strains, Phase IV (KMG-IV): sequencing the most valuable type-strain genomes for metagenomic binning, comparative biology and taxonomic classification.</title>
        <authorList>
            <person name="Goeker M."/>
        </authorList>
    </citation>
    <scope>NUCLEOTIDE SEQUENCE [LARGE SCALE GENOMIC DNA]</scope>
    <source>
        <strain evidence="3 4">DSM 104297</strain>
    </source>
</reference>
<comment type="caution">
    <text evidence="3">The sequence shown here is derived from an EMBL/GenBank/DDBJ whole genome shotgun (WGS) entry which is preliminary data.</text>
</comment>
<dbReference type="RefSeq" id="WP_205186624.1">
    <property type="nucleotide sequence ID" value="NZ_JAFBFC010000003.1"/>
</dbReference>
<keyword evidence="4" id="KW-1185">Reference proteome</keyword>
<protein>
    <submittedName>
        <fullName evidence="3">DNA-binding transcriptional MerR regulator</fullName>
    </submittedName>
</protein>
<evidence type="ECO:0000256" key="1">
    <source>
        <dbReference type="ARBA" id="ARBA00023125"/>
    </source>
</evidence>
<dbReference type="GO" id="GO:0003677">
    <property type="term" value="F:DNA binding"/>
    <property type="evidence" value="ECO:0007669"/>
    <property type="project" value="UniProtKB-KW"/>
</dbReference>
<name>A0ABS2QV75_9BACI</name>
<dbReference type="EMBL" id="JAFBFC010000003">
    <property type="protein sequence ID" value="MBM7703113.1"/>
    <property type="molecule type" value="Genomic_DNA"/>
</dbReference>
<dbReference type="PRINTS" id="PR00040">
    <property type="entry name" value="HTHMERR"/>
</dbReference>
<evidence type="ECO:0000259" key="2">
    <source>
        <dbReference type="PROSITE" id="PS50937"/>
    </source>
</evidence>
<dbReference type="Gene3D" id="1.10.1660.10">
    <property type="match status" value="1"/>
</dbReference>
<dbReference type="SUPFAM" id="SSF46955">
    <property type="entry name" value="Putative DNA-binding domain"/>
    <property type="match status" value="1"/>
</dbReference>